<name>A0ABY7VWR3_9BACT</name>
<keyword evidence="1" id="KW-0812">Transmembrane</keyword>
<feature type="transmembrane region" description="Helical" evidence="1">
    <location>
        <begin position="12"/>
        <end position="36"/>
    </location>
</feature>
<dbReference type="NCBIfam" id="TIGR02532">
    <property type="entry name" value="IV_pilin_GFxxxE"/>
    <property type="match status" value="1"/>
</dbReference>
<reference evidence="2 3" key="1">
    <citation type="submission" date="2023-02" db="EMBL/GenBank/DDBJ databases">
        <title>Genome sequence of Lentisphaera profundi SAORIC-696.</title>
        <authorList>
            <person name="Kim e."/>
            <person name="Cho J.-C."/>
            <person name="Choi A."/>
            <person name="Kang I."/>
        </authorList>
    </citation>
    <scope>NUCLEOTIDE SEQUENCE [LARGE SCALE GENOMIC DNA]</scope>
    <source>
        <strain evidence="2 3">SAORIC-696</strain>
    </source>
</reference>
<proteinExistence type="predicted"/>
<gene>
    <name evidence="2" type="ORF">PQO03_17935</name>
</gene>
<protein>
    <submittedName>
        <fullName evidence="2">Type II secretion system protein</fullName>
    </submittedName>
</protein>
<dbReference type="RefSeq" id="WP_274152265.1">
    <property type="nucleotide sequence ID" value="NZ_CP117812.1"/>
</dbReference>
<evidence type="ECO:0000256" key="1">
    <source>
        <dbReference type="SAM" id="Phobius"/>
    </source>
</evidence>
<keyword evidence="3" id="KW-1185">Reference proteome</keyword>
<dbReference type="PANTHER" id="PTHR30093:SF2">
    <property type="entry name" value="TYPE II SECRETION SYSTEM PROTEIN H"/>
    <property type="match status" value="1"/>
</dbReference>
<organism evidence="2 3">
    <name type="scientific">Lentisphaera profundi</name>
    <dbReference type="NCBI Taxonomy" id="1658616"/>
    <lineage>
        <taxon>Bacteria</taxon>
        <taxon>Pseudomonadati</taxon>
        <taxon>Lentisphaerota</taxon>
        <taxon>Lentisphaeria</taxon>
        <taxon>Lentisphaerales</taxon>
        <taxon>Lentisphaeraceae</taxon>
        <taxon>Lentisphaera</taxon>
    </lineage>
</organism>
<dbReference type="SUPFAM" id="SSF54523">
    <property type="entry name" value="Pili subunits"/>
    <property type="match status" value="1"/>
</dbReference>
<dbReference type="PANTHER" id="PTHR30093">
    <property type="entry name" value="GENERAL SECRETION PATHWAY PROTEIN G"/>
    <property type="match status" value="1"/>
</dbReference>
<evidence type="ECO:0000313" key="3">
    <source>
        <dbReference type="Proteomes" id="UP001214250"/>
    </source>
</evidence>
<dbReference type="EMBL" id="CP117812">
    <property type="protein sequence ID" value="WDE97709.1"/>
    <property type="molecule type" value="Genomic_DNA"/>
</dbReference>
<dbReference type="InterPro" id="IPR012902">
    <property type="entry name" value="N_methyl_site"/>
</dbReference>
<accession>A0ABY7VWR3</accession>
<keyword evidence="1" id="KW-1133">Transmembrane helix</keyword>
<evidence type="ECO:0000313" key="2">
    <source>
        <dbReference type="EMBL" id="WDE97709.1"/>
    </source>
</evidence>
<keyword evidence="1" id="KW-0472">Membrane</keyword>
<dbReference type="Gene3D" id="3.30.700.10">
    <property type="entry name" value="Glycoprotein, Type 4 Pilin"/>
    <property type="match status" value="1"/>
</dbReference>
<sequence length="232" mass="26231">MKKIRSRYANTPFTIIELLVVIAIIGILASLLLPVLGKARRTSKALLCNVNLKNQGSGIYMQLDDNKDLFTPNYTDADLATKGYNGYSYYESGIFFEKEFGDYQVKIDDLYLNSHDTFICTESSQQENVFSYFKNYMFNMHLQGSGGDDNRSITELTDPAETAMVGEAAKNSWMVQYRTDNFKIRHVGTKINLLFADGHSASVKWTTLLSNPQWIAWDTANPSWSGGGFEFE</sequence>
<dbReference type="InterPro" id="IPR045584">
    <property type="entry name" value="Pilin-like"/>
</dbReference>
<dbReference type="Proteomes" id="UP001214250">
    <property type="component" value="Chromosome 2"/>
</dbReference>